<dbReference type="EMBL" id="LPXO01000007">
    <property type="protein sequence ID" value="KUF10352.1"/>
    <property type="molecule type" value="Genomic_DNA"/>
</dbReference>
<dbReference type="Gene3D" id="3.90.1150.10">
    <property type="entry name" value="Aspartate Aminotransferase, domain 1"/>
    <property type="match status" value="1"/>
</dbReference>
<dbReference type="InterPro" id="IPR015424">
    <property type="entry name" value="PyrdxlP-dep_Trfase"/>
</dbReference>
<dbReference type="STRING" id="1685382.AVJ23_13195"/>
<dbReference type="Pfam" id="PF00266">
    <property type="entry name" value="Aminotran_5"/>
    <property type="match status" value="1"/>
</dbReference>
<dbReference type="Proteomes" id="UP000054396">
    <property type="component" value="Unassembled WGS sequence"/>
</dbReference>
<reference evidence="7 8" key="1">
    <citation type="submission" date="2015-12" db="EMBL/GenBank/DDBJ databases">
        <authorList>
            <person name="Shamseldin A."/>
            <person name="Moawad H."/>
            <person name="Abd El-Rahim W.M."/>
            <person name="Sadowsky M.J."/>
        </authorList>
    </citation>
    <scope>NUCLEOTIDE SEQUENCE [LARGE SCALE GENOMIC DNA]</scope>
    <source>
        <strain evidence="7 8">SJ5A-1</strain>
    </source>
</reference>
<comment type="similarity">
    <text evidence="2">Belongs to the class-V pyridoxal-phosphate-dependent aminotransferase family.</text>
</comment>
<dbReference type="InterPro" id="IPR000192">
    <property type="entry name" value="Aminotrans_V_dom"/>
</dbReference>
<evidence type="ECO:0000259" key="6">
    <source>
        <dbReference type="Pfam" id="PF00266"/>
    </source>
</evidence>
<comment type="caution">
    <text evidence="7">The sequence shown here is derived from an EMBL/GenBank/DDBJ whole genome shotgun (WGS) entry which is preliminary data.</text>
</comment>
<evidence type="ECO:0000313" key="7">
    <source>
        <dbReference type="EMBL" id="KUF10352.1"/>
    </source>
</evidence>
<dbReference type="PANTHER" id="PTHR21152">
    <property type="entry name" value="AMINOTRANSFERASE CLASS V"/>
    <property type="match status" value="1"/>
</dbReference>
<evidence type="ECO:0000256" key="2">
    <source>
        <dbReference type="ARBA" id="ARBA00009236"/>
    </source>
</evidence>
<gene>
    <name evidence="7" type="ORF">AVJ23_13195</name>
</gene>
<dbReference type="GO" id="GO:0004760">
    <property type="term" value="F:L-serine-pyruvate transaminase activity"/>
    <property type="evidence" value="ECO:0007669"/>
    <property type="project" value="TreeGrafter"/>
</dbReference>
<feature type="domain" description="Aminotransferase class V" evidence="6">
    <location>
        <begin position="74"/>
        <end position="314"/>
    </location>
</feature>
<dbReference type="OrthoDB" id="389074at2"/>
<dbReference type="InterPro" id="IPR015421">
    <property type="entry name" value="PyrdxlP-dep_Trfase_major"/>
</dbReference>
<evidence type="ECO:0000256" key="4">
    <source>
        <dbReference type="PIRSR" id="PIRSR000524-1"/>
    </source>
</evidence>
<proteinExistence type="inferred from homology"/>
<feature type="modified residue" description="N6-(pyridoxal phosphate)lysine" evidence="5">
    <location>
        <position position="198"/>
    </location>
</feature>
<name>A0A0W7WIA0_9RHOB</name>
<dbReference type="PANTHER" id="PTHR21152:SF40">
    <property type="entry name" value="ALANINE--GLYOXYLATE AMINOTRANSFERASE"/>
    <property type="match status" value="1"/>
</dbReference>
<organism evidence="7 8">
    <name type="scientific">Pseudoponticoccus marisrubri</name>
    <dbReference type="NCBI Taxonomy" id="1685382"/>
    <lineage>
        <taxon>Bacteria</taxon>
        <taxon>Pseudomonadati</taxon>
        <taxon>Pseudomonadota</taxon>
        <taxon>Alphaproteobacteria</taxon>
        <taxon>Rhodobacterales</taxon>
        <taxon>Roseobacteraceae</taxon>
        <taxon>Pseudoponticoccus</taxon>
    </lineage>
</organism>
<dbReference type="GO" id="GO:0019265">
    <property type="term" value="P:glycine biosynthetic process, by transamination of glyoxylate"/>
    <property type="evidence" value="ECO:0007669"/>
    <property type="project" value="TreeGrafter"/>
</dbReference>
<sequence>MTLANGRRHMALPGPSVMPDRVLQAMHRPAPDIYDGELHEMVAGILPDLRAVARTQGHVAMYIANGHGAWEAALANTVAPGGRVLVPATGRFGHGWAEMARAMGIETELLDHGPGTPIDPDRVRAALAADAGARIKAVLVTHVDTASSVLSEIAPLRAVLDELGHPALLMVDCVASLACDRYEMDAWGADVTVAGSQKGLMVPPGLGFVFFNDRAQAARKALPRVSRYWDWAPRAEPEMFYQYFGGTAPTHHVYGLREALNMIGEEGIEAVWARHETLAKAIWSAAETWGAEGAFRLNVPDPAHRSRAVTAARLDPPDGKRLRDWCTNVAGVTLGIGLGMETPADPQASGAFRFGHMGHLNAHMVLGLLGTVEAGLTALHIPHGTGGVSAAAATLARETGGTAPTDIRQSVYA</sequence>
<dbReference type="InterPro" id="IPR015422">
    <property type="entry name" value="PyrdxlP-dep_Trfase_small"/>
</dbReference>
<keyword evidence="3 5" id="KW-0663">Pyridoxal phosphate</keyword>
<evidence type="ECO:0000256" key="3">
    <source>
        <dbReference type="ARBA" id="ARBA00022898"/>
    </source>
</evidence>
<dbReference type="Gene3D" id="3.40.640.10">
    <property type="entry name" value="Type I PLP-dependent aspartate aminotransferase-like (Major domain)"/>
    <property type="match status" value="1"/>
</dbReference>
<evidence type="ECO:0000313" key="8">
    <source>
        <dbReference type="Proteomes" id="UP000054396"/>
    </source>
</evidence>
<dbReference type="InterPro" id="IPR024169">
    <property type="entry name" value="SP_NH2Trfase/AEP_transaminase"/>
</dbReference>
<dbReference type="GO" id="GO:0008453">
    <property type="term" value="F:alanine-glyoxylate transaminase activity"/>
    <property type="evidence" value="ECO:0007669"/>
    <property type="project" value="TreeGrafter"/>
</dbReference>
<dbReference type="PIRSF" id="PIRSF000524">
    <property type="entry name" value="SPT"/>
    <property type="match status" value="1"/>
</dbReference>
<accession>A0A0W7WIA0</accession>
<feature type="binding site" evidence="4">
    <location>
        <position position="353"/>
    </location>
    <ligand>
        <name>substrate</name>
    </ligand>
</feature>
<keyword evidence="8" id="KW-1185">Reference proteome</keyword>
<evidence type="ECO:0000256" key="5">
    <source>
        <dbReference type="PIRSR" id="PIRSR000524-50"/>
    </source>
</evidence>
<evidence type="ECO:0000256" key="1">
    <source>
        <dbReference type="ARBA" id="ARBA00001933"/>
    </source>
</evidence>
<comment type="cofactor">
    <cofactor evidence="1 5">
        <name>pyridoxal 5'-phosphate</name>
        <dbReference type="ChEBI" id="CHEBI:597326"/>
    </cofactor>
</comment>
<dbReference type="SUPFAM" id="SSF53383">
    <property type="entry name" value="PLP-dependent transferases"/>
    <property type="match status" value="1"/>
</dbReference>
<dbReference type="AlphaFoldDB" id="A0A0W7WIA0"/>
<dbReference type="RefSeq" id="WP_058862670.1">
    <property type="nucleotide sequence ID" value="NZ_LPXO01000007.1"/>
</dbReference>
<protein>
    <submittedName>
        <fullName evidence="7">Septum site-determining protein</fullName>
    </submittedName>
</protein>